<dbReference type="PANTHER" id="PTHR35038:SF8">
    <property type="entry name" value="C-TYPE POLYHEME CYTOCHROME OMCC"/>
    <property type="match status" value="1"/>
</dbReference>
<evidence type="ECO:0000313" key="4">
    <source>
        <dbReference type="EMBL" id="BCR06087.1"/>
    </source>
</evidence>
<accession>A0ABM8HZU7</accession>
<sequence length="327" mass="35595">MKITRTLMLAALGLAVVALPVAVSPGFAGEVGIGRDGTIAAQRGKATTIAELVAMYDSSSCEECHTEVHEEWMKSAHARSIYGTGRTAATFRTTIINGCQEWPYSGVKGFEDVKVEHLQGCTKCHLPQLADATDEVAQELMNTILAFMDSYRQGDMETFEQKQQVLQSLNINCLVCHNRMAITHKWTDGYPQDGVVYGAAEGEHDDEKFPKMAVSPIMSESILCGQCHGLGPNLELDNPTQCATAYGSYLWAYTAEGGRETCQECHMKKSGLGHNMQSYRDPGMAEAALDFDVEAYGMHWRDGSLVTPTAVVKVAMTNKSGHSIPDG</sequence>
<dbReference type="Pfam" id="PF22113">
    <property type="entry name" value="Mtrc-MtrF_II-IV_dom"/>
    <property type="match status" value="1"/>
</dbReference>
<dbReference type="EMBL" id="AP024355">
    <property type="protein sequence ID" value="BCR06087.1"/>
    <property type="molecule type" value="Genomic_DNA"/>
</dbReference>
<reference evidence="4 5" key="1">
    <citation type="journal article" date="2016" name="C (Basel)">
        <title>Selective Growth of and Electricity Production by Marine Exoelectrogenic Bacteria in Self-Aggregated Hydrogel of Microbially Reduced Graphene Oxide.</title>
        <authorList>
            <person name="Yoshida N."/>
            <person name="Goto Y."/>
            <person name="Miyata Y."/>
        </authorList>
    </citation>
    <scope>NUCLEOTIDE SEQUENCE [LARGE SCALE GENOMIC DNA]</scope>
    <source>
        <strain evidence="4 5">NIT-T3</strain>
    </source>
</reference>
<name>A0ABM8HZU7_9BACT</name>
<dbReference type="InterPro" id="IPR051829">
    <property type="entry name" value="Multiheme_Cytochr_ET"/>
</dbReference>
<dbReference type="InterPro" id="IPR054337">
    <property type="entry name" value="Mtrc-MtrF-like_dom_II/IV"/>
</dbReference>
<gene>
    <name evidence="4" type="ORF">DESUT3_31560</name>
</gene>
<keyword evidence="5" id="KW-1185">Reference proteome</keyword>
<dbReference type="PANTHER" id="PTHR35038">
    <property type="entry name" value="DISSIMILATORY SULFITE REDUCTASE SIRA"/>
    <property type="match status" value="1"/>
</dbReference>
<feature type="domain" description="Outer membrane cytochrome MtrC/MtrF-like" evidence="3">
    <location>
        <begin position="115"/>
        <end position="269"/>
    </location>
</feature>
<feature type="chain" id="PRO_5046181650" evidence="2">
    <location>
        <begin position="29"/>
        <end position="327"/>
    </location>
</feature>
<dbReference type="SUPFAM" id="SSF48695">
    <property type="entry name" value="Multiheme cytochromes"/>
    <property type="match status" value="1"/>
</dbReference>
<evidence type="ECO:0000313" key="5">
    <source>
        <dbReference type="Proteomes" id="UP001319827"/>
    </source>
</evidence>
<organism evidence="4 5">
    <name type="scientific">Desulfuromonas versatilis</name>
    <dbReference type="NCBI Taxonomy" id="2802975"/>
    <lineage>
        <taxon>Bacteria</taxon>
        <taxon>Pseudomonadati</taxon>
        <taxon>Thermodesulfobacteriota</taxon>
        <taxon>Desulfuromonadia</taxon>
        <taxon>Desulfuromonadales</taxon>
        <taxon>Desulfuromonadaceae</taxon>
        <taxon>Desulfuromonas</taxon>
    </lineage>
</organism>
<feature type="signal peptide" evidence="2">
    <location>
        <begin position="1"/>
        <end position="28"/>
    </location>
</feature>
<evidence type="ECO:0000259" key="3">
    <source>
        <dbReference type="Pfam" id="PF22113"/>
    </source>
</evidence>
<dbReference type="NCBIfam" id="NF040886">
    <property type="entry name" value="cyt_C_like_Sec"/>
    <property type="match status" value="1"/>
</dbReference>
<evidence type="ECO:0000256" key="2">
    <source>
        <dbReference type="SAM" id="SignalP"/>
    </source>
</evidence>
<proteinExistence type="predicted"/>
<dbReference type="InterPro" id="IPR036280">
    <property type="entry name" value="Multihaem_cyt_sf"/>
</dbReference>
<protein>
    <submittedName>
        <fullName evidence="4">C-type cytochrome</fullName>
    </submittedName>
</protein>
<dbReference type="Gene3D" id="1.10.1130.10">
    <property type="entry name" value="Flavocytochrome C3, Chain A"/>
    <property type="match status" value="1"/>
</dbReference>
<keyword evidence="1 2" id="KW-0732">Signal</keyword>
<evidence type="ECO:0000256" key="1">
    <source>
        <dbReference type="ARBA" id="ARBA00022729"/>
    </source>
</evidence>
<reference evidence="4 5" key="2">
    <citation type="journal article" date="2021" name="Int. J. Syst. Evol. Microbiol.">
        <title>Isolation and Polyphasic Characterization of Desulfuromonas versatilis sp. Nov., an Electrogenic Bacteria Capable of Versatile Metabolism Isolated from a Graphene Oxide-Reducing Enrichment Culture.</title>
        <authorList>
            <person name="Xie L."/>
            <person name="Yoshida N."/>
            <person name="Ishii S."/>
            <person name="Meng L."/>
        </authorList>
    </citation>
    <scope>NUCLEOTIDE SEQUENCE [LARGE SCALE GENOMIC DNA]</scope>
    <source>
        <strain evidence="4 5">NIT-T3</strain>
    </source>
</reference>
<dbReference type="Proteomes" id="UP001319827">
    <property type="component" value="Chromosome"/>
</dbReference>